<feature type="domain" description="Transferrin-like" evidence="2">
    <location>
        <begin position="29"/>
        <end position="363"/>
    </location>
</feature>
<evidence type="ECO:0000313" key="3">
    <source>
        <dbReference type="EMBL" id="CAK1556037.1"/>
    </source>
</evidence>
<dbReference type="SMART" id="SM00094">
    <property type="entry name" value="TR_FER"/>
    <property type="match status" value="1"/>
</dbReference>
<dbReference type="EMBL" id="CAVLEF010000281">
    <property type="protein sequence ID" value="CAK1556037.1"/>
    <property type="molecule type" value="Genomic_DNA"/>
</dbReference>
<keyword evidence="1" id="KW-0812">Transmembrane</keyword>
<proteinExistence type="predicted"/>
<keyword evidence="1" id="KW-1133">Transmembrane helix</keyword>
<accession>A0AAV1K2R3</accession>
<reference evidence="3 4" key="1">
    <citation type="submission" date="2023-11" db="EMBL/GenBank/DDBJ databases">
        <authorList>
            <person name="Okamura Y."/>
        </authorList>
    </citation>
    <scope>NUCLEOTIDE SEQUENCE [LARGE SCALE GENOMIC DNA]</scope>
</reference>
<gene>
    <name evidence="3" type="ORF">LNINA_LOCUS14812</name>
</gene>
<dbReference type="GO" id="GO:0005769">
    <property type="term" value="C:early endosome"/>
    <property type="evidence" value="ECO:0007669"/>
    <property type="project" value="TreeGrafter"/>
</dbReference>
<comment type="caution">
    <text evidence="3">The sequence shown here is derived from an EMBL/GenBank/DDBJ whole genome shotgun (WGS) entry which is preliminary data.</text>
</comment>
<organism evidence="3 4">
    <name type="scientific">Leptosia nina</name>
    <dbReference type="NCBI Taxonomy" id="320188"/>
    <lineage>
        <taxon>Eukaryota</taxon>
        <taxon>Metazoa</taxon>
        <taxon>Ecdysozoa</taxon>
        <taxon>Arthropoda</taxon>
        <taxon>Hexapoda</taxon>
        <taxon>Insecta</taxon>
        <taxon>Pterygota</taxon>
        <taxon>Neoptera</taxon>
        <taxon>Endopterygota</taxon>
        <taxon>Lepidoptera</taxon>
        <taxon>Glossata</taxon>
        <taxon>Ditrysia</taxon>
        <taxon>Papilionoidea</taxon>
        <taxon>Pieridae</taxon>
        <taxon>Pierinae</taxon>
        <taxon>Leptosia</taxon>
    </lineage>
</organism>
<dbReference type="AlphaFoldDB" id="A0AAV1K2R3"/>
<protein>
    <recommendedName>
        <fullName evidence="2">Transferrin-like domain-containing protein</fullName>
    </recommendedName>
</protein>
<keyword evidence="4" id="KW-1185">Reference proteome</keyword>
<dbReference type="InterPro" id="IPR001156">
    <property type="entry name" value="Transferrin-like_dom"/>
</dbReference>
<dbReference type="Gene3D" id="3.40.190.10">
    <property type="entry name" value="Periplasmic binding protein-like II"/>
    <property type="match status" value="3"/>
</dbReference>
<evidence type="ECO:0000256" key="1">
    <source>
        <dbReference type="SAM" id="Phobius"/>
    </source>
</evidence>
<dbReference type="PRINTS" id="PR00422">
    <property type="entry name" value="TRANSFERRIN"/>
</dbReference>
<evidence type="ECO:0000313" key="4">
    <source>
        <dbReference type="Proteomes" id="UP001497472"/>
    </source>
</evidence>
<evidence type="ECO:0000259" key="2">
    <source>
        <dbReference type="PROSITE" id="PS51408"/>
    </source>
</evidence>
<dbReference type="GO" id="GO:0055037">
    <property type="term" value="C:recycling endosome"/>
    <property type="evidence" value="ECO:0007669"/>
    <property type="project" value="TreeGrafter"/>
</dbReference>
<dbReference type="Pfam" id="PF00405">
    <property type="entry name" value="Transferrin"/>
    <property type="match status" value="2"/>
</dbReference>
<name>A0AAV1K2R3_9NEOP</name>
<dbReference type="Proteomes" id="UP001497472">
    <property type="component" value="Unassembled WGS sequence"/>
</dbReference>
<dbReference type="PROSITE" id="PS51408">
    <property type="entry name" value="TRANSFERRIN_LIKE_4"/>
    <property type="match status" value="2"/>
</dbReference>
<keyword evidence="1" id="KW-0472">Membrane</keyword>
<feature type="transmembrane region" description="Helical" evidence="1">
    <location>
        <begin position="707"/>
        <end position="725"/>
    </location>
</feature>
<dbReference type="GO" id="GO:0005615">
    <property type="term" value="C:extracellular space"/>
    <property type="evidence" value="ECO:0007669"/>
    <property type="project" value="TreeGrafter"/>
</dbReference>
<sequence length="726" mass="81163">MEGLKFFNLCSVFKFVLSQGAGSGKNGNLRLCIVEGRGSYKRGTKFCPVLDEENSGVECVIGTDRLDCLRRISKGTVDFGAFSPEDLIAAQWADIDVLVTHELRHRVRDYERTVVAVVNRRILGETTWSLDSVLRNTTLCHPGNGVDDLKPLSDTLAGYLESLVITRSCDPNLSLTENRIKSVAEFFGKACKAGHWLPDVVRDGELKRKYSSLCAACESPACDTTDRYWGVTGALSCLVEGAGDVMWGELLDITAYFGLNEASSDYPSSDNFAYLCRDGSWQPLKNNERPCVWLNRPWPVVVAKRKVAASVSKLISSLTDGALFDGHWHGALSALLEVREAPTPLYPPRSPLDHLATARGFREAYSQSGCDPPRHVTLCTTSLLAKNKCEWLSEAGAVYGITPPLQCTLRDSEEACLDAVKQQVSDVAAVDSDWMLTATRDFDLKPILYEVTPIVEKMNTVVAYVKKSANINKMADLRGKRAAFPRYDGFAWHSVIEYFTESCDTMLNNYFSEICAPGIQKYNFSQAVIEKFTKSCYMTDGDEKTTLYSLVNGYSDVAFVSMATYNEYIAEMSGSEIAVDIVPICPEENPKYCYISWAHLGHLYAATNLTDMRRHEIINVFTKLDQLFGKHQPFHNPMFSIYGPFNHQMNVLFHNNTKVMATEGILHMHPYDTMPFSFENKILNSTFDRCQLTDDVNKAFTRMPNSLIVILSLVLCLFNVINVSYS</sequence>
<dbReference type="GO" id="GO:0005886">
    <property type="term" value="C:plasma membrane"/>
    <property type="evidence" value="ECO:0007669"/>
    <property type="project" value="TreeGrafter"/>
</dbReference>
<dbReference type="CDD" id="cd13529">
    <property type="entry name" value="PBP2_transferrin"/>
    <property type="match status" value="1"/>
</dbReference>
<dbReference type="PANTHER" id="PTHR11485">
    <property type="entry name" value="TRANSFERRIN"/>
    <property type="match status" value="1"/>
</dbReference>
<dbReference type="PANTHER" id="PTHR11485:SF54">
    <property type="entry name" value="TRANSFERRIN"/>
    <property type="match status" value="1"/>
</dbReference>
<dbReference type="GO" id="GO:0006826">
    <property type="term" value="P:iron ion transport"/>
    <property type="evidence" value="ECO:0007669"/>
    <property type="project" value="TreeGrafter"/>
</dbReference>
<dbReference type="SUPFAM" id="SSF53850">
    <property type="entry name" value="Periplasmic binding protein-like II"/>
    <property type="match status" value="2"/>
</dbReference>
<feature type="domain" description="Transferrin-like" evidence="2">
    <location>
        <begin position="376"/>
        <end position="679"/>
    </location>
</feature>